<keyword evidence="1" id="KW-0812">Transmembrane</keyword>
<name>A0AAN8XC24_HALRR</name>
<keyword evidence="1" id="KW-1133">Transmembrane helix</keyword>
<organism evidence="2 3">
    <name type="scientific">Halocaridina rubra</name>
    <name type="common">Hawaiian red shrimp</name>
    <dbReference type="NCBI Taxonomy" id="373956"/>
    <lineage>
        <taxon>Eukaryota</taxon>
        <taxon>Metazoa</taxon>
        <taxon>Ecdysozoa</taxon>
        <taxon>Arthropoda</taxon>
        <taxon>Crustacea</taxon>
        <taxon>Multicrustacea</taxon>
        <taxon>Malacostraca</taxon>
        <taxon>Eumalacostraca</taxon>
        <taxon>Eucarida</taxon>
        <taxon>Decapoda</taxon>
        <taxon>Pleocyemata</taxon>
        <taxon>Caridea</taxon>
        <taxon>Atyoidea</taxon>
        <taxon>Atyidae</taxon>
        <taxon>Halocaridina</taxon>
    </lineage>
</organism>
<proteinExistence type="predicted"/>
<accession>A0AAN8XC24</accession>
<evidence type="ECO:0000256" key="1">
    <source>
        <dbReference type="SAM" id="Phobius"/>
    </source>
</evidence>
<comment type="caution">
    <text evidence="2">The sequence shown here is derived from an EMBL/GenBank/DDBJ whole genome shotgun (WGS) entry which is preliminary data.</text>
</comment>
<reference evidence="2 3" key="1">
    <citation type="submission" date="2023-11" db="EMBL/GenBank/DDBJ databases">
        <title>Halocaridina rubra genome assembly.</title>
        <authorList>
            <person name="Smith C."/>
        </authorList>
    </citation>
    <scope>NUCLEOTIDE SEQUENCE [LARGE SCALE GENOMIC DNA]</scope>
    <source>
        <strain evidence="2">EP-1</strain>
        <tissue evidence="2">Whole</tissue>
    </source>
</reference>
<dbReference type="EMBL" id="JAXCGZ010005842">
    <property type="protein sequence ID" value="KAK7080627.1"/>
    <property type="molecule type" value="Genomic_DNA"/>
</dbReference>
<dbReference type="Proteomes" id="UP001381693">
    <property type="component" value="Unassembled WGS sequence"/>
</dbReference>
<feature type="non-terminal residue" evidence="2">
    <location>
        <position position="118"/>
    </location>
</feature>
<sequence>MVTNATDSSPNALVGFDGHSIARSIGALNLLTIGGPLLIGIAIIILIHDVLVYVLASTSSRKNLLVTPWLMQLMAKSWNDVSSRNSFARSDAEVGNILNSLAKTAKKYEGRWEKSRLL</sequence>
<dbReference type="AlphaFoldDB" id="A0AAN8XC24"/>
<keyword evidence="1" id="KW-0472">Membrane</keyword>
<keyword evidence="3" id="KW-1185">Reference proteome</keyword>
<gene>
    <name evidence="2" type="ORF">SK128_013377</name>
</gene>
<evidence type="ECO:0000313" key="2">
    <source>
        <dbReference type="EMBL" id="KAK7080627.1"/>
    </source>
</evidence>
<protein>
    <submittedName>
        <fullName evidence="2">Uncharacterized protein</fullName>
    </submittedName>
</protein>
<feature type="transmembrane region" description="Helical" evidence="1">
    <location>
        <begin position="37"/>
        <end position="56"/>
    </location>
</feature>
<evidence type="ECO:0000313" key="3">
    <source>
        <dbReference type="Proteomes" id="UP001381693"/>
    </source>
</evidence>